<accession>A0A9J5YZM6</accession>
<organism evidence="1 2">
    <name type="scientific">Solanum commersonii</name>
    <name type="common">Commerson's wild potato</name>
    <name type="synonym">Commerson's nightshade</name>
    <dbReference type="NCBI Taxonomy" id="4109"/>
    <lineage>
        <taxon>Eukaryota</taxon>
        <taxon>Viridiplantae</taxon>
        <taxon>Streptophyta</taxon>
        <taxon>Embryophyta</taxon>
        <taxon>Tracheophyta</taxon>
        <taxon>Spermatophyta</taxon>
        <taxon>Magnoliopsida</taxon>
        <taxon>eudicotyledons</taxon>
        <taxon>Gunneridae</taxon>
        <taxon>Pentapetalae</taxon>
        <taxon>asterids</taxon>
        <taxon>lamiids</taxon>
        <taxon>Solanales</taxon>
        <taxon>Solanaceae</taxon>
        <taxon>Solanoideae</taxon>
        <taxon>Solaneae</taxon>
        <taxon>Solanum</taxon>
    </lineage>
</organism>
<protein>
    <submittedName>
        <fullName evidence="1">Uncharacterized protein</fullName>
    </submittedName>
</protein>
<proteinExistence type="predicted"/>
<dbReference type="Proteomes" id="UP000824120">
    <property type="component" value="Chromosome 5"/>
</dbReference>
<evidence type="ECO:0000313" key="2">
    <source>
        <dbReference type="Proteomes" id="UP000824120"/>
    </source>
</evidence>
<reference evidence="1 2" key="1">
    <citation type="submission" date="2020-09" db="EMBL/GenBank/DDBJ databases">
        <title>De no assembly of potato wild relative species, Solanum commersonii.</title>
        <authorList>
            <person name="Cho K."/>
        </authorList>
    </citation>
    <scope>NUCLEOTIDE SEQUENCE [LARGE SCALE GENOMIC DNA]</scope>
    <source>
        <strain evidence="1">LZ3.2</strain>
        <tissue evidence="1">Leaf</tissue>
    </source>
</reference>
<dbReference type="EMBL" id="JACXVP010000005">
    <property type="protein sequence ID" value="KAG5606113.1"/>
    <property type="molecule type" value="Genomic_DNA"/>
</dbReference>
<name>A0A9J5YZM6_SOLCO</name>
<keyword evidence="2" id="KW-1185">Reference proteome</keyword>
<evidence type="ECO:0000313" key="1">
    <source>
        <dbReference type="EMBL" id="KAG5606113.1"/>
    </source>
</evidence>
<gene>
    <name evidence="1" type="ORF">H5410_027605</name>
</gene>
<sequence length="229" mass="27317">MSPNILQHSTITKRSKSILSIRHDRDGQFQKKENQEDQRTTLSWFKSFQPNYGSLERVQTLKKLHNISMISILEPFADQLYINSYIIQLSMDQACSNQNGKIWIFWNADIQCQILENEDQHITCELNHVECKEKYMISFIYAKLGSDHSPLLMEIASREGHQTKYFKFLHCWVENENFMHTVKECWEREVQGNPMWKLHQKMKRLASTLSEWSRREFGDIFTAVKEYEE</sequence>
<dbReference type="OrthoDB" id="1935089at2759"/>
<dbReference type="AlphaFoldDB" id="A0A9J5YZM6"/>
<comment type="caution">
    <text evidence="1">The sequence shown here is derived from an EMBL/GenBank/DDBJ whole genome shotgun (WGS) entry which is preliminary data.</text>
</comment>